<name>A0ABP8NMI2_9BACT</name>
<dbReference type="CDD" id="cd07302">
    <property type="entry name" value="CHD"/>
    <property type="match status" value="1"/>
</dbReference>
<evidence type="ECO:0000313" key="11">
    <source>
        <dbReference type="Proteomes" id="UP001500067"/>
    </source>
</evidence>
<keyword evidence="4 8" id="KW-1133">Transmembrane helix</keyword>
<dbReference type="EMBL" id="BAABFA010000018">
    <property type="protein sequence ID" value="GAA4468017.1"/>
    <property type="molecule type" value="Genomic_DNA"/>
</dbReference>
<dbReference type="SUPFAM" id="SSF55073">
    <property type="entry name" value="Nucleotide cyclase"/>
    <property type="match status" value="1"/>
</dbReference>
<organism evidence="10 11">
    <name type="scientific">Nemorincola caseinilytica</name>
    <dbReference type="NCBI Taxonomy" id="2054315"/>
    <lineage>
        <taxon>Bacteria</taxon>
        <taxon>Pseudomonadati</taxon>
        <taxon>Bacteroidota</taxon>
        <taxon>Chitinophagia</taxon>
        <taxon>Chitinophagales</taxon>
        <taxon>Chitinophagaceae</taxon>
        <taxon>Nemorincola</taxon>
    </lineage>
</organism>
<gene>
    <name evidence="10" type="ORF">GCM10023093_24830</name>
</gene>
<dbReference type="RefSeq" id="WP_345083679.1">
    <property type="nucleotide sequence ID" value="NZ_BAABFA010000018.1"/>
</dbReference>
<keyword evidence="6 7" id="KW-0456">Lyase</keyword>
<dbReference type="SMART" id="SM00028">
    <property type="entry name" value="TPR"/>
    <property type="match status" value="5"/>
</dbReference>
<dbReference type="Gene3D" id="1.25.40.10">
    <property type="entry name" value="Tetratricopeptide repeat domain"/>
    <property type="match status" value="2"/>
</dbReference>
<proteinExistence type="inferred from homology"/>
<dbReference type="PROSITE" id="PS00452">
    <property type="entry name" value="GUANYLATE_CYCLASE_1"/>
    <property type="match status" value="1"/>
</dbReference>
<dbReference type="InterPro" id="IPR011990">
    <property type="entry name" value="TPR-like_helical_dom_sf"/>
</dbReference>
<feature type="domain" description="Guanylate cyclase" evidence="9">
    <location>
        <begin position="459"/>
        <end position="587"/>
    </location>
</feature>
<evidence type="ECO:0000256" key="7">
    <source>
        <dbReference type="RuleBase" id="RU000405"/>
    </source>
</evidence>
<accession>A0ABP8NMI2</accession>
<keyword evidence="11" id="KW-1185">Reference proteome</keyword>
<keyword evidence="2 8" id="KW-0812">Transmembrane</keyword>
<comment type="subcellular location">
    <subcellularLocation>
        <location evidence="1">Membrane</location>
    </subcellularLocation>
</comment>
<dbReference type="PANTHER" id="PTHR11920">
    <property type="entry name" value="GUANYLYL CYCLASE"/>
    <property type="match status" value="1"/>
</dbReference>
<dbReference type="Proteomes" id="UP001500067">
    <property type="component" value="Unassembled WGS sequence"/>
</dbReference>
<dbReference type="Gene3D" id="3.30.70.1230">
    <property type="entry name" value="Nucleotide cyclase"/>
    <property type="match status" value="1"/>
</dbReference>
<evidence type="ECO:0000256" key="5">
    <source>
        <dbReference type="ARBA" id="ARBA00023136"/>
    </source>
</evidence>
<feature type="transmembrane region" description="Helical" evidence="8">
    <location>
        <begin position="405"/>
        <end position="422"/>
    </location>
</feature>
<evidence type="ECO:0000256" key="1">
    <source>
        <dbReference type="ARBA" id="ARBA00004370"/>
    </source>
</evidence>
<dbReference type="InterPro" id="IPR001054">
    <property type="entry name" value="A/G_cyclase"/>
</dbReference>
<dbReference type="InterPro" id="IPR050401">
    <property type="entry name" value="Cyclic_nucleotide_synthase"/>
</dbReference>
<evidence type="ECO:0000259" key="9">
    <source>
        <dbReference type="PROSITE" id="PS50125"/>
    </source>
</evidence>
<dbReference type="PROSITE" id="PS50125">
    <property type="entry name" value="GUANYLATE_CYCLASE_2"/>
    <property type="match status" value="1"/>
</dbReference>
<evidence type="ECO:0000256" key="6">
    <source>
        <dbReference type="ARBA" id="ARBA00023239"/>
    </source>
</evidence>
<dbReference type="SUPFAM" id="SSF48452">
    <property type="entry name" value="TPR-like"/>
    <property type="match status" value="2"/>
</dbReference>
<evidence type="ECO:0000256" key="4">
    <source>
        <dbReference type="ARBA" id="ARBA00022989"/>
    </source>
</evidence>
<evidence type="ECO:0000256" key="8">
    <source>
        <dbReference type="SAM" id="Phobius"/>
    </source>
</evidence>
<dbReference type="PANTHER" id="PTHR11920:SF335">
    <property type="entry name" value="GUANYLATE CYCLASE"/>
    <property type="match status" value="1"/>
</dbReference>
<sequence>MTLLYWSAPAWDGGSAQVEQLLKKLTKAKEDTNKVVLLGQLAHAYDRIEPDTGIKYSSAQLVLATKLQWVRGIAYANSSLAASYYVKNDLRLSAEYYNKAIEIWQEEGDKKMLADNYAGAGDVYFFQGDLASALDYLLKAGDLYNEAGNKENAAKTLVRIGDIYGTQKDRVRAMQYLRKGEDLYAALGDSAAIGRVNASMGNVHLGQHDHAEALKHYRKALAIFERMGKTYDIAYVCGNAGSAYMGIKEYSLALIHYFRSLRMNVALGNQHGEEAAMGNIGSAYLAIAKDPRAVPRDSLIPQGNALLLKKAAEYLHNSIDLCQETGNTGALVEFYPRLSEVYAMQGLCKPALEYQLKYTAIRDSLFDSENKVKLFNVQAQYEIALKDKEIDLDKLAVEKKQNERIFYIAGIAGLLIIIAFIGRERKRSDKLLLNILPETVASELKTKGTTEVTYFDDVTVIFTDFVGFTRAGEHMTPRELINELHACFEAFDAIMGKYNIEKIKTIGDAYLAVGGVPRRDAQHAQNVVRAALEICTFMQARKEQLGDRTFSVRIGVNSGSVVAGIVGVKKFAYDIWGDTVNTAARMEQNSEADHVNISESTYELIKDRFECTYRGQMLVKNKGAMKMYYVVAEKGATA</sequence>
<protein>
    <recommendedName>
        <fullName evidence="9">Guanylate cyclase domain-containing protein</fullName>
    </recommendedName>
</protein>
<evidence type="ECO:0000313" key="10">
    <source>
        <dbReference type="EMBL" id="GAA4468017.1"/>
    </source>
</evidence>
<keyword evidence="5 8" id="KW-0472">Membrane</keyword>
<dbReference type="InterPro" id="IPR029787">
    <property type="entry name" value="Nucleotide_cyclase"/>
</dbReference>
<comment type="caution">
    <text evidence="10">The sequence shown here is derived from an EMBL/GenBank/DDBJ whole genome shotgun (WGS) entry which is preliminary data.</text>
</comment>
<dbReference type="InterPro" id="IPR018297">
    <property type="entry name" value="A/G_cyclase_CS"/>
</dbReference>
<dbReference type="Pfam" id="PF00211">
    <property type="entry name" value="Guanylate_cyc"/>
    <property type="match status" value="1"/>
</dbReference>
<reference evidence="11" key="1">
    <citation type="journal article" date="2019" name="Int. J. Syst. Evol. Microbiol.">
        <title>The Global Catalogue of Microorganisms (GCM) 10K type strain sequencing project: providing services to taxonomists for standard genome sequencing and annotation.</title>
        <authorList>
            <consortium name="The Broad Institute Genomics Platform"/>
            <consortium name="The Broad Institute Genome Sequencing Center for Infectious Disease"/>
            <person name="Wu L."/>
            <person name="Ma J."/>
        </authorList>
    </citation>
    <scope>NUCLEOTIDE SEQUENCE [LARGE SCALE GENOMIC DNA]</scope>
    <source>
        <strain evidence="11">JCM 32105</strain>
    </source>
</reference>
<evidence type="ECO:0000256" key="3">
    <source>
        <dbReference type="ARBA" id="ARBA00022741"/>
    </source>
</evidence>
<dbReference type="InterPro" id="IPR019734">
    <property type="entry name" value="TPR_rpt"/>
</dbReference>
<keyword evidence="3" id="KW-0547">Nucleotide-binding</keyword>
<dbReference type="Pfam" id="PF14938">
    <property type="entry name" value="SNAP"/>
    <property type="match status" value="1"/>
</dbReference>
<evidence type="ECO:0000256" key="2">
    <source>
        <dbReference type="ARBA" id="ARBA00022692"/>
    </source>
</evidence>
<dbReference type="SMART" id="SM00044">
    <property type="entry name" value="CYCc"/>
    <property type="match status" value="1"/>
</dbReference>
<comment type="similarity">
    <text evidence="7">Belongs to the adenylyl cyclase class-4/guanylyl cyclase family.</text>
</comment>